<name>A0ACC0DBM7_9PEZI</name>
<gene>
    <name evidence="1" type="ORF">F4821DRAFT_37142</name>
</gene>
<dbReference type="EMBL" id="MU394292">
    <property type="protein sequence ID" value="KAI6090154.1"/>
    <property type="molecule type" value="Genomic_DNA"/>
</dbReference>
<accession>A0ACC0DBM7</accession>
<sequence length="426" mass="48237">MATERSRSPMDVADRVEATKFSWLNPHVIFVVILVGEEETPFGIQKDFLCAKSAFYRSHFANPQSEEVEQNKLEHIVKIPQATPELFGYVQNFLYTGGLFTDAESLPGYEVLIDAWKLGNELGIDGFCDEVLEAMTECRRVTQHIPATPLLVQAWQAAPEGSSIRKLLLNWAAEYIRSSESRQEFTKSLPQDVLSELVIAMSHLNSSPVIQVDNLPSSVGQIQRKNVHYLEADDSDPEPLPKARKHQHRHSDGGLDGLDGLPHRPAQGERKNGPKKPSSRASLPVVKVKTKRVSIPVDHSQYSTDQKLNFCADLLGRMLSGPGFWTRLVGPFREPVRPVEDGVPDYFEKVKSPMDLSTIKAKMDRHEYNDEQEFLSDMRQIFTNCFTYHKKGSPMWASCEKFQKTFEEKYGTLPKFLSKLNNEEGL</sequence>
<evidence type="ECO:0000313" key="2">
    <source>
        <dbReference type="Proteomes" id="UP001497680"/>
    </source>
</evidence>
<organism evidence="1 2">
    <name type="scientific">Hypoxylon rubiginosum</name>
    <dbReference type="NCBI Taxonomy" id="110542"/>
    <lineage>
        <taxon>Eukaryota</taxon>
        <taxon>Fungi</taxon>
        <taxon>Dikarya</taxon>
        <taxon>Ascomycota</taxon>
        <taxon>Pezizomycotina</taxon>
        <taxon>Sordariomycetes</taxon>
        <taxon>Xylariomycetidae</taxon>
        <taxon>Xylariales</taxon>
        <taxon>Hypoxylaceae</taxon>
        <taxon>Hypoxylon</taxon>
    </lineage>
</organism>
<reference evidence="1 2" key="1">
    <citation type="journal article" date="2022" name="New Phytol.">
        <title>Ecological generalism drives hyperdiversity of secondary metabolite gene clusters in xylarialean endophytes.</title>
        <authorList>
            <person name="Franco M.E.E."/>
            <person name="Wisecaver J.H."/>
            <person name="Arnold A.E."/>
            <person name="Ju Y.M."/>
            <person name="Slot J.C."/>
            <person name="Ahrendt S."/>
            <person name="Moore L.P."/>
            <person name="Eastman K.E."/>
            <person name="Scott K."/>
            <person name="Konkel Z."/>
            <person name="Mondo S.J."/>
            <person name="Kuo A."/>
            <person name="Hayes R.D."/>
            <person name="Haridas S."/>
            <person name="Andreopoulos B."/>
            <person name="Riley R."/>
            <person name="LaButti K."/>
            <person name="Pangilinan J."/>
            <person name="Lipzen A."/>
            <person name="Amirebrahimi M."/>
            <person name="Yan J."/>
            <person name="Adam C."/>
            <person name="Keymanesh K."/>
            <person name="Ng V."/>
            <person name="Louie K."/>
            <person name="Northen T."/>
            <person name="Drula E."/>
            <person name="Henrissat B."/>
            <person name="Hsieh H.M."/>
            <person name="Youens-Clark K."/>
            <person name="Lutzoni F."/>
            <person name="Miadlikowska J."/>
            <person name="Eastwood D.C."/>
            <person name="Hamelin R.C."/>
            <person name="Grigoriev I.V."/>
            <person name="U'Ren J.M."/>
        </authorList>
    </citation>
    <scope>NUCLEOTIDE SEQUENCE [LARGE SCALE GENOMIC DNA]</scope>
    <source>
        <strain evidence="1 2">ER1909</strain>
    </source>
</reference>
<evidence type="ECO:0000313" key="1">
    <source>
        <dbReference type="EMBL" id="KAI6090154.1"/>
    </source>
</evidence>
<dbReference type="Proteomes" id="UP001497680">
    <property type="component" value="Unassembled WGS sequence"/>
</dbReference>
<proteinExistence type="predicted"/>
<protein>
    <submittedName>
        <fullName evidence="1">Bromodomain testis-specific protein</fullName>
    </submittedName>
</protein>
<comment type="caution">
    <text evidence="1">The sequence shown here is derived from an EMBL/GenBank/DDBJ whole genome shotgun (WGS) entry which is preliminary data.</text>
</comment>
<keyword evidence="2" id="KW-1185">Reference proteome</keyword>